<organism evidence="1 2">
    <name type="scientific">Trichomonascus ciferrii</name>
    <dbReference type="NCBI Taxonomy" id="44093"/>
    <lineage>
        <taxon>Eukaryota</taxon>
        <taxon>Fungi</taxon>
        <taxon>Dikarya</taxon>
        <taxon>Ascomycota</taxon>
        <taxon>Saccharomycotina</taxon>
        <taxon>Dipodascomycetes</taxon>
        <taxon>Dipodascales</taxon>
        <taxon>Trichomonascaceae</taxon>
        <taxon>Trichomonascus</taxon>
        <taxon>Trichomonascus ciferrii complex</taxon>
    </lineage>
</organism>
<accession>A0A642VCG7</accession>
<sequence length="563" mass="64258">MSLARIAAGKVSLARSLSVARNPVTGNSTSSSHSIQQQTLFVPPSRTMATATQRQPKVDRRKIYHSHLDQDFVTKRNVYRQELNEFRELLTLTNQQTRQGSEQLVDIKGAMALYQRLREIGLFSSADIALLIQGVHSSARTNFKTSASVISDDRFRLMQRQSEVLLDFIEYIVADLKSGKCKTNAFGFTQLLTCYFTMRNPQRGYEVWTELAFEDSMDKNVKLLAFSPKVVGAAIDLMVADAKPIEDIENVYNECRKFGSSINLEHALARAYIYYDRVTEALKLFSNMVREYQNEEYYLARVHDTFVGDCANIEVAKSFFMEAVEKRTPYVVNVHPSAAHRLMERLWVTNKNLDEVFEVWKLYLLSIPPGTRERTYNILTYALFTCFFEANPTMTPAAYGYLKSIIQTYSEIHSNVSALFLNTLLTLASQWKNADVTLGIIETYDVYNIRKHNDTFRVILNSLAAISVSPEFIAETWKARLSITDKERLEPYDFCALAKACSQTDRHALFNELFWDVFNTHGVTKAHLRNLHSYSGKNEGVAFIAPVIENAKRELEKQELASA</sequence>
<dbReference type="AlphaFoldDB" id="A0A642VCG7"/>
<dbReference type="Proteomes" id="UP000761534">
    <property type="component" value="Unassembled WGS sequence"/>
</dbReference>
<dbReference type="EMBL" id="SWFS01000118">
    <property type="protein sequence ID" value="KAA8916174.1"/>
    <property type="molecule type" value="Genomic_DNA"/>
</dbReference>
<evidence type="ECO:0000313" key="1">
    <source>
        <dbReference type="EMBL" id="KAA8916174.1"/>
    </source>
</evidence>
<proteinExistence type="predicted"/>
<protein>
    <recommendedName>
        <fullName evidence="3">Protein RMD9, mitochondrial</fullName>
    </recommendedName>
</protein>
<comment type="caution">
    <text evidence="1">The sequence shown here is derived from an EMBL/GenBank/DDBJ whole genome shotgun (WGS) entry which is preliminary data.</text>
</comment>
<reference evidence="1" key="1">
    <citation type="journal article" date="2019" name="G3 (Bethesda)">
        <title>Genome Assemblies of Two Rare Opportunistic Yeast Pathogens: Diutina rugosa (syn. Candida rugosa) and Trichomonascus ciferrii (syn. Candida ciferrii).</title>
        <authorList>
            <person name="Mixao V."/>
            <person name="Saus E."/>
            <person name="Hansen A.P."/>
            <person name="Lass-Florl C."/>
            <person name="Gabaldon T."/>
        </authorList>
    </citation>
    <scope>NUCLEOTIDE SEQUENCE</scope>
    <source>
        <strain evidence="1">CBS 4856</strain>
    </source>
</reference>
<dbReference type="VEuPathDB" id="FungiDB:TRICI_001665"/>
<gene>
    <name evidence="1" type="ORF">TRICI_001665</name>
</gene>
<evidence type="ECO:0000313" key="2">
    <source>
        <dbReference type="Proteomes" id="UP000761534"/>
    </source>
</evidence>
<evidence type="ECO:0008006" key="3">
    <source>
        <dbReference type="Google" id="ProtNLM"/>
    </source>
</evidence>
<name>A0A642VCG7_9ASCO</name>
<dbReference type="OrthoDB" id="4081443at2759"/>
<keyword evidence="2" id="KW-1185">Reference proteome</keyword>